<dbReference type="Proteomes" id="UP000826014">
    <property type="component" value="Chromosome"/>
</dbReference>
<dbReference type="EMBL" id="CP075587">
    <property type="protein sequence ID" value="QYF48952.1"/>
    <property type="molecule type" value="Genomic_DNA"/>
</dbReference>
<name>A0ABX8V376_9BACT</name>
<sequence>MQEFEKASLNDILHEEISEHIILETINNPQHGCSPELLQQILPSMYLMDTHIKFMVLKFKENNLLDEELTDLLCSGIDQFITAQQQNSITQKNRENLEKTLNLTQEKIKSLLFIKQLEPEIAKIFLYILLLKKAYLKTISTN</sequence>
<dbReference type="RefSeq" id="WP_215217701.1">
    <property type="nucleotide sequence ID" value="NZ_CP075587.1"/>
</dbReference>
<organism evidence="1 2">
    <name type="scientific">Candidatus Rhabdochlamydia oedothoracis</name>
    <dbReference type="NCBI Taxonomy" id="2720720"/>
    <lineage>
        <taxon>Bacteria</taxon>
        <taxon>Pseudomonadati</taxon>
        <taxon>Chlamydiota</taxon>
        <taxon>Chlamydiia</taxon>
        <taxon>Parachlamydiales</taxon>
        <taxon>Candidatus Rhabdochlamydiaceae</taxon>
        <taxon>Candidatus Rhabdochlamydia</taxon>
    </lineage>
</organism>
<proteinExistence type="predicted"/>
<evidence type="ECO:0000313" key="1">
    <source>
        <dbReference type="EMBL" id="QYF48952.1"/>
    </source>
</evidence>
<accession>A0ABX8V376</accession>
<keyword evidence="2" id="KW-1185">Reference proteome</keyword>
<reference evidence="1 2" key="1">
    <citation type="journal article" date="2022" name="bioRxiv">
        <title>Ecology and evolution of chlamydial symbionts of arthropods.</title>
        <authorList>
            <person name="Halter T."/>
            <person name="Koestlbacher S."/>
            <person name="Collingro A."/>
            <person name="Sixt B.S."/>
            <person name="Toenshoff E.R."/>
            <person name="Hendrickx F."/>
            <person name="Kostanjsek R."/>
            <person name="Horn M."/>
        </authorList>
    </citation>
    <scope>NUCLEOTIDE SEQUENCE [LARGE SCALE GENOMIC DNA]</scope>
    <source>
        <strain evidence="1">W744xW776</strain>
    </source>
</reference>
<evidence type="ECO:0000313" key="2">
    <source>
        <dbReference type="Proteomes" id="UP000826014"/>
    </source>
</evidence>
<protein>
    <submittedName>
        <fullName evidence="1">Uncharacterized protein</fullName>
    </submittedName>
</protein>
<gene>
    <name evidence="1" type="ORF">RHABOEDO_001196</name>
</gene>